<dbReference type="InterPro" id="IPR029061">
    <property type="entry name" value="THDP-binding"/>
</dbReference>
<dbReference type="Gene3D" id="3.40.50.970">
    <property type="match status" value="1"/>
</dbReference>
<dbReference type="CDD" id="cd02000">
    <property type="entry name" value="TPP_E1_PDC_ADC_BCADC"/>
    <property type="match status" value="1"/>
</dbReference>
<comment type="catalytic activity">
    <reaction evidence="9 10">
        <text>N(6)-[(R)-lipoyl]-L-lysyl-[protein] + pyruvate + H(+) = N(6)-[(R)-S(8)-acetyldihydrolipoyl]-L-lysyl-[protein] + CO2</text>
        <dbReference type="Rhea" id="RHEA:19189"/>
        <dbReference type="Rhea" id="RHEA-COMP:10474"/>
        <dbReference type="Rhea" id="RHEA-COMP:10478"/>
        <dbReference type="ChEBI" id="CHEBI:15361"/>
        <dbReference type="ChEBI" id="CHEBI:15378"/>
        <dbReference type="ChEBI" id="CHEBI:16526"/>
        <dbReference type="ChEBI" id="CHEBI:83099"/>
        <dbReference type="ChEBI" id="CHEBI:83111"/>
        <dbReference type="EC" id="1.2.4.1"/>
    </reaction>
</comment>
<reference evidence="12 13" key="1">
    <citation type="journal article" date="2014" name="Genome Announc.">
        <title>Draft Genome Sequence of Geobacillus icigianus Strain G1w1T Isolated from Hot Springs in the Valley of Geysers, Kamchatka (Russian Federation).</title>
        <authorList>
            <person name="Bryanskaya A.V."/>
            <person name="Rozanov A.S."/>
            <person name="Logacheva M.D."/>
            <person name="Kotenko A.V."/>
            <person name="Peltek S.E."/>
        </authorList>
    </citation>
    <scope>NUCLEOTIDE SEQUENCE [LARGE SCALE GENOMIC DNA]</scope>
    <source>
        <strain evidence="12 13">G1w1</strain>
    </source>
</reference>
<evidence type="ECO:0000313" key="13">
    <source>
        <dbReference type="Proteomes" id="UP000029267"/>
    </source>
</evidence>
<evidence type="ECO:0000256" key="1">
    <source>
        <dbReference type="ARBA" id="ARBA00001964"/>
    </source>
</evidence>
<dbReference type="RefSeq" id="WP_033023309.1">
    <property type="nucleotide sequence ID" value="NZ_JPYA02000002.1"/>
</dbReference>
<comment type="caution">
    <text evidence="12">The sequence shown here is derived from an EMBL/GenBank/DDBJ whole genome shotgun (WGS) entry which is preliminary data.</text>
</comment>
<organism evidence="12 13">
    <name type="scientific">Geobacillus icigianus</name>
    <dbReference type="NCBI Taxonomy" id="1430331"/>
    <lineage>
        <taxon>Bacteria</taxon>
        <taxon>Bacillati</taxon>
        <taxon>Bacillota</taxon>
        <taxon>Bacilli</taxon>
        <taxon>Bacillales</taxon>
        <taxon>Anoxybacillaceae</taxon>
        <taxon>Geobacillus</taxon>
    </lineage>
</organism>
<evidence type="ECO:0000259" key="11">
    <source>
        <dbReference type="Pfam" id="PF00676"/>
    </source>
</evidence>
<evidence type="ECO:0000256" key="10">
    <source>
        <dbReference type="RuleBase" id="RU366007"/>
    </source>
</evidence>
<dbReference type="Pfam" id="PF00676">
    <property type="entry name" value="E1_dh"/>
    <property type="match status" value="1"/>
</dbReference>
<evidence type="ECO:0000256" key="4">
    <source>
        <dbReference type="ARBA" id="ARBA00014159"/>
    </source>
</evidence>
<dbReference type="Proteomes" id="UP000029267">
    <property type="component" value="Unassembled WGS sequence"/>
</dbReference>
<evidence type="ECO:0000256" key="3">
    <source>
        <dbReference type="ARBA" id="ARBA00012281"/>
    </source>
</evidence>
<accession>A0ABU6BG25</accession>
<dbReference type="InterPro" id="IPR050771">
    <property type="entry name" value="Alpha-ketoacid_DH_E1_comp"/>
</dbReference>
<dbReference type="NCBIfam" id="TIGR03181">
    <property type="entry name" value="PDH_E1_alph_x"/>
    <property type="match status" value="1"/>
</dbReference>
<keyword evidence="13" id="KW-1185">Reference proteome</keyword>
<dbReference type="EMBL" id="JPYA02000002">
    <property type="protein sequence ID" value="MEB3750920.1"/>
    <property type="molecule type" value="Genomic_DNA"/>
</dbReference>
<keyword evidence="7 10" id="KW-0670">Pyruvate</keyword>
<dbReference type="SUPFAM" id="SSF52518">
    <property type="entry name" value="Thiamin diphosphate-binding fold (THDP-binding)"/>
    <property type="match status" value="1"/>
</dbReference>
<feature type="domain" description="Dehydrogenase E1 component" evidence="11">
    <location>
        <begin position="38"/>
        <end position="323"/>
    </location>
</feature>
<keyword evidence="5 10" id="KW-0560">Oxidoreductase</keyword>
<evidence type="ECO:0000256" key="2">
    <source>
        <dbReference type="ARBA" id="ARBA00011870"/>
    </source>
</evidence>
<comment type="function">
    <text evidence="8 10">The pyruvate dehydrogenase complex catalyzes the overall conversion of pyruvate to acetyl-CoA and CO(2). It contains multiple copies of three enzymatic components: pyruvate dehydrogenase (E1), dihydrolipoamide acetyltransferase (E2) and lipoamide dehydrogenase (E3).</text>
</comment>
<evidence type="ECO:0000256" key="7">
    <source>
        <dbReference type="ARBA" id="ARBA00023317"/>
    </source>
</evidence>
<dbReference type="EC" id="1.2.4.1" evidence="3 10"/>
<evidence type="ECO:0000313" key="12">
    <source>
        <dbReference type="EMBL" id="MEB3750920.1"/>
    </source>
</evidence>
<dbReference type="PANTHER" id="PTHR43380">
    <property type="entry name" value="2-OXOISOVALERATE DEHYDROGENASE SUBUNIT ALPHA, MITOCHONDRIAL"/>
    <property type="match status" value="1"/>
</dbReference>
<dbReference type="PANTHER" id="PTHR43380:SF1">
    <property type="entry name" value="2-OXOISOVALERATE DEHYDROGENASE SUBUNIT ALPHA, MITOCHONDRIAL"/>
    <property type="match status" value="1"/>
</dbReference>
<evidence type="ECO:0000256" key="6">
    <source>
        <dbReference type="ARBA" id="ARBA00023052"/>
    </source>
</evidence>
<dbReference type="InterPro" id="IPR001017">
    <property type="entry name" value="DH_E1"/>
</dbReference>
<keyword evidence="6 10" id="KW-0786">Thiamine pyrophosphate</keyword>
<comment type="cofactor">
    <cofactor evidence="1 10">
        <name>thiamine diphosphate</name>
        <dbReference type="ChEBI" id="CHEBI:58937"/>
    </cofactor>
</comment>
<evidence type="ECO:0000256" key="9">
    <source>
        <dbReference type="ARBA" id="ARBA00051231"/>
    </source>
</evidence>
<dbReference type="GO" id="GO:0004739">
    <property type="term" value="F:pyruvate dehydrogenase (acetyl-transferring) activity"/>
    <property type="evidence" value="ECO:0007669"/>
    <property type="project" value="UniProtKB-EC"/>
</dbReference>
<proteinExistence type="predicted"/>
<gene>
    <name evidence="12" type="ORF">EP10_001761</name>
</gene>
<dbReference type="InterPro" id="IPR017596">
    <property type="entry name" value="PdhA/BkdA"/>
</dbReference>
<evidence type="ECO:0000256" key="8">
    <source>
        <dbReference type="ARBA" id="ARBA00025211"/>
    </source>
</evidence>
<comment type="subunit">
    <text evidence="2 10">Heterodimer of an alpha and a beta chain.</text>
</comment>
<evidence type="ECO:0000256" key="5">
    <source>
        <dbReference type="ARBA" id="ARBA00023002"/>
    </source>
</evidence>
<sequence length="359" mass="39875">MFDPNELSIEMVQILDENGGGDEAKIAAFSDDWLLNAYKAMRRARVIDERLLRMQRQGRIGTYAPFSGQEAAQVGSALALRNDDWIFPSYREVAVCLLQGMPLEQFFHYVQGRLSGKRMPDGVNIFPTQIIIAAQTLHAVGCAWASKLKGEPHVSVAYFGDGATSEGDFHEAMNFAAVYNVPVIFFCQNNQYAISVPYAKQTASRTIAQKALAYGMKGVLVDGNDVLAVYETMKQAVDAARRGEGPMLIEALTYRLGPHTTADDPTKYRRPEEVEAWRRKDPLHRVRVLLARRGLWTEAQEEAFVAEVNAEVTAAYEAAIASPSGSIADVFDYVYSEAPKLLAEQKAEVMRRKQAKGVK</sequence>
<name>A0ABU6BG25_9BACL</name>
<protein>
    <recommendedName>
        <fullName evidence="4 10">Pyruvate dehydrogenase E1 component subunit alpha</fullName>
        <ecNumber evidence="3 10">1.2.4.1</ecNumber>
    </recommendedName>
</protein>